<feature type="glycosylation site" description="N-linked (GlcNAc...) asparagine" evidence="12">
    <location>
        <position position="110"/>
    </location>
</feature>
<keyword evidence="8" id="KW-0472">Membrane</keyword>
<keyword evidence="4 13" id="KW-0808">Transferase</keyword>
<dbReference type="GO" id="GO:0050650">
    <property type="term" value="P:chondroitin sulfate proteoglycan biosynthetic process"/>
    <property type="evidence" value="ECO:0007669"/>
    <property type="project" value="TreeGrafter"/>
</dbReference>
<dbReference type="PANTHER" id="PTHR10896">
    <property type="entry name" value="GALACTOSYLGALACTOSYLXYLOSYLPROTEIN 3-BETA-GLUCURONOSYLTRANSFERASE BETA-1,3-GLUCURONYLTRANSFERASE"/>
    <property type="match status" value="1"/>
</dbReference>
<reference evidence="15 16" key="1">
    <citation type="submission" date="2023-10" db="EMBL/GenBank/DDBJ databases">
        <title>Genomes of two closely related lineages of the louse Polyplax serrata with different host specificities.</title>
        <authorList>
            <person name="Martinu J."/>
            <person name="Tarabai H."/>
            <person name="Stefka J."/>
            <person name="Hypsa V."/>
        </authorList>
    </citation>
    <scope>NUCLEOTIDE SEQUENCE [LARGE SCALE GENOMIC DNA]</scope>
    <source>
        <strain evidence="15">HR10_N</strain>
    </source>
</reference>
<dbReference type="GO" id="GO:0000139">
    <property type="term" value="C:Golgi membrane"/>
    <property type="evidence" value="ECO:0007669"/>
    <property type="project" value="UniProtKB-SubCell"/>
</dbReference>
<dbReference type="AlphaFoldDB" id="A0AAN8PJ06"/>
<dbReference type="SUPFAM" id="SSF53448">
    <property type="entry name" value="Nucleotide-diphospho-sugar transferases"/>
    <property type="match status" value="1"/>
</dbReference>
<name>A0AAN8PJ06_POLSC</name>
<evidence type="ECO:0000256" key="6">
    <source>
        <dbReference type="ARBA" id="ARBA00022968"/>
    </source>
</evidence>
<dbReference type="PANTHER" id="PTHR10896:SF50">
    <property type="entry name" value="GALACTOSYLGALACTOSYLXYLOSYLPROTEIN 3-BETA-GLUCURONOSYLTRANSFERASE P"/>
    <property type="match status" value="1"/>
</dbReference>
<comment type="cofactor">
    <cofactor evidence="13">
        <name>Mn(2+)</name>
        <dbReference type="ChEBI" id="CHEBI:29035"/>
    </cofactor>
</comment>
<evidence type="ECO:0000256" key="11">
    <source>
        <dbReference type="PIRSR" id="PIRSR605027-1"/>
    </source>
</evidence>
<evidence type="ECO:0000256" key="10">
    <source>
        <dbReference type="ARBA" id="ARBA00047979"/>
    </source>
</evidence>
<feature type="region of interest" description="Disordered" evidence="14">
    <location>
        <begin position="145"/>
        <end position="203"/>
    </location>
</feature>
<keyword evidence="13" id="KW-0479">Metal-binding</keyword>
<evidence type="ECO:0000313" key="16">
    <source>
        <dbReference type="Proteomes" id="UP001372834"/>
    </source>
</evidence>
<dbReference type="Proteomes" id="UP001372834">
    <property type="component" value="Unassembled WGS sequence"/>
</dbReference>
<protein>
    <recommendedName>
        <fullName evidence="3 13">Galactosylgalactosylxylosylprotein 3-beta-glucuronosyltransferase</fullName>
        <ecNumber evidence="3 13">2.4.1.135</ecNumber>
    </recommendedName>
</protein>
<dbReference type="Pfam" id="PF03360">
    <property type="entry name" value="Glyco_transf_43"/>
    <property type="match status" value="1"/>
</dbReference>
<organism evidence="15 16">
    <name type="scientific">Polyplax serrata</name>
    <name type="common">Common mouse louse</name>
    <dbReference type="NCBI Taxonomy" id="468196"/>
    <lineage>
        <taxon>Eukaryota</taxon>
        <taxon>Metazoa</taxon>
        <taxon>Ecdysozoa</taxon>
        <taxon>Arthropoda</taxon>
        <taxon>Hexapoda</taxon>
        <taxon>Insecta</taxon>
        <taxon>Pterygota</taxon>
        <taxon>Neoptera</taxon>
        <taxon>Paraneoptera</taxon>
        <taxon>Psocodea</taxon>
        <taxon>Troctomorpha</taxon>
        <taxon>Phthiraptera</taxon>
        <taxon>Anoplura</taxon>
        <taxon>Polyplacidae</taxon>
        <taxon>Polyplax</taxon>
    </lineage>
</organism>
<keyword evidence="5" id="KW-0812">Transmembrane</keyword>
<comment type="pathway">
    <text evidence="13">Protein modification; protein glycosylation.</text>
</comment>
<accession>A0AAN8PJ06</accession>
<evidence type="ECO:0000313" key="15">
    <source>
        <dbReference type="EMBL" id="KAK6634434.1"/>
    </source>
</evidence>
<evidence type="ECO:0000256" key="14">
    <source>
        <dbReference type="SAM" id="MobiDB-lite"/>
    </source>
</evidence>
<dbReference type="EMBL" id="JAWJWE010000005">
    <property type="protein sequence ID" value="KAK6634434.1"/>
    <property type="molecule type" value="Genomic_DNA"/>
</dbReference>
<dbReference type="EC" id="2.4.1.135" evidence="3 13"/>
<dbReference type="Gene3D" id="3.90.550.10">
    <property type="entry name" value="Spore Coat Polysaccharide Biosynthesis Protein SpsA, Chain A"/>
    <property type="match status" value="1"/>
</dbReference>
<keyword evidence="13" id="KW-0464">Manganese</keyword>
<evidence type="ECO:0000256" key="9">
    <source>
        <dbReference type="ARBA" id="ARBA00023180"/>
    </source>
</evidence>
<sequence>MDVTCHYTCSDGDNYCIRSTKKVSMFPVGLCTKFGVSSPIVKNGSFAGFYDGWMGGRKFPVDMAGFAINLDFLFKRPKASMPYKPGFEEDGFLRSLSPFEPRDVELKADNCTKDASLVCLWCIVSIEYAIYLSEDLSLAHADKEKRTVGSGRPEQIRKHKHNSTETDIGLASGARSSAEEKQRSWQVEENVKKGDGAGSGRRRSYLLRNLKRQIKSL</sequence>
<keyword evidence="6 13" id="KW-0735">Signal-anchor</keyword>
<comment type="caution">
    <text evidence="15">The sequence shown here is derived from an EMBL/GenBank/DDBJ whole genome shotgun (WGS) entry which is preliminary data.</text>
</comment>
<dbReference type="GO" id="GO:0015018">
    <property type="term" value="F:galactosylgalactosylxylosylprotein 3-beta-glucuronosyltransferase activity"/>
    <property type="evidence" value="ECO:0007669"/>
    <property type="project" value="UniProtKB-UniRule"/>
</dbReference>
<evidence type="ECO:0000256" key="2">
    <source>
        <dbReference type="ARBA" id="ARBA00007706"/>
    </source>
</evidence>
<keyword evidence="13" id="KW-0333">Golgi apparatus</keyword>
<evidence type="ECO:0000256" key="4">
    <source>
        <dbReference type="ARBA" id="ARBA00022679"/>
    </source>
</evidence>
<comment type="similarity">
    <text evidence="2 13">Belongs to the glycosyltransferase 43 family.</text>
</comment>
<evidence type="ECO:0000256" key="8">
    <source>
        <dbReference type="ARBA" id="ARBA00023136"/>
    </source>
</evidence>
<evidence type="ECO:0000256" key="12">
    <source>
        <dbReference type="PIRSR" id="PIRSR605027-6"/>
    </source>
</evidence>
<dbReference type="InterPro" id="IPR005027">
    <property type="entry name" value="Glyco_trans_43"/>
</dbReference>
<feature type="active site" description="Proton donor/acceptor" evidence="11">
    <location>
        <position position="89"/>
    </location>
</feature>
<comment type="catalytic activity">
    <reaction evidence="10 13">
        <text>3-O-(beta-D-galactosyl-(1-&gt;3)-beta-D-galactosyl-(1-&gt;4)-beta-D-xylosyl)-L-seryl-[protein] + UDP-alpha-D-glucuronate = 3-O-(beta-D-GlcA-(1-&gt;3)-beta-D-Gal-(1-&gt;3)-beta-D-Gal-(1-&gt;4)-beta-D-Xyl)-L-seryl-[protein] + UDP + H(+)</text>
        <dbReference type="Rhea" id="RHEA:24168"/>
        <dbReference type="Rhea" id="RHEA-COMP:12571"/>
        <dbReference type="Rhea" id="RHEA-COMP:12573"/>
        <dbReference type="ChEBI" id="CHEBI:15378"/>
        <dbReference type="ChEBI" id="CHEBI:58052"/>
        <dbReference type="ChEBI" id="CHEBI:58223"/>
        <dbReference type="ChEBI" id="CHEBI:132090"/>
        <dbReference type="ChEBI" id="CHEBI:132093"/>
        <dbReference type="EC" id="2.4.1.135"/>
    </reaction>
</comment>
<dbReference type="GO" id="GO:0005975">
    <property type="term" value="P:carbohydrate metabolic process"/>
    <property type="evidence" value="ECO:0007669"/>
    <property type="project" value="TreeGrafter"/>
</dbReference>
<evidence type="ECO:0000256" key="3">
    <source>
        <dbReference type="ARBA" id="ARBA00012641"/>
    </source>
</evidence>
<gene>
    <name evidence="15" type="ORF">RUM43_011835</name>
</gene>
<evidence type="ECO:0000256" key="13">
    <source>
        <dbReference type="RuleBase" id="RU363127"/>
    </source>
</evidence>
<evidence type="ECO:0000256" key="7">
    <source>
        <dbReference type="ARBA" id="ARBA00022989"/>
    </source>
</evidence>
<keyword evidence="7" id="KW-1133">Transmembrane helix</keyword>
<evidence type="ECO:0000256" key="5">
    <source>
        <dbReference type="ARBA" id="ARBA00022692"/>
    </source>
</evidence>
<dbReference type="GO" id="GO:0046872">
    <property type="term" value="F:metal ion binding"/>
    <property type="evidence" value="ECO:0007669"/>
    <property type="project" value="UniProtKB-KW"/>
</dbReference>
<dbReference type="InterPro" id="IPR029044">
    <property type="entry name" value="Nucleotide-diphossugar_trans"/>
</dbReference>
<evidence type="ECO:0000256" key="1">
    <source>
        <dbReference type="ARBA" id="ARBA00004606"/>
    </source>
</evidence>
<comment type="subcellular location">
    <subcellularLocation>
        <location evidence="13">Golgi apparatus membrane</location>
        <topology evidence="13">Single-pass type II membrane protein</topology>
    </subcellularLocation>
    <subcellularLocation>
        <location evidence="1">Membrane</location>
        <topology evidence="1">Single-pass type II membrane protein</topology>
    </subcellularLocation>
</comment>
<keyword evidence="9 12" id="KW-0325">Glycoprotein</keyword>
<proteinExistence type="inferred from homology"/>